<dbReference type="PANTHER" id="PTHR12236">
    <property type="entry name" value="STRUCTURAL CONTITUENT OF CUTICLE"/>
    <property type="match status" value="1"/>
</dbReference>
<dbReference type="GO" id="GO:0005615">
    <property type="term" value="C:extracellular space"/>
    <property type="evidence" value="ECO:0007669"/>
    <property type="project" value="TreeGrafter"/>
</dbReference>
<feature type="region of interest" description="Disordered" evidence="5">
    <location>
        <begin position="69"/>
        <end position="95"/>
    </location>
</feature>
<comment type="caution">
    <text evidence="6">The sequence shown here is derived from an EMBL/GenBank/DDBJ whole genome shotgun (WGS) entry which is preliminary data.</text>
</comment>
<evidence type="ECO:0000256" key="2">
    <source>
        <dbReference type="ARBA" id="ARBA00022729"/>
    </source>
</evidence>
<feature type="compositionally biased region" description="Basic and acidic residues" evidence="5">
    <location>
        <begin position="73"/>
        <end position="82"/>
    </location>
</feature>
<keyword evidence="2" id="KW-0732">Signal</keyword>
<gene>
    <name evidence="6" type="ORF">HW555_006298</name>
</gene>
<dbReference type="Pfam" id="PF00379">
    <property type="entry name" value="Chitin_bind_4"/>
    <property type="match status" value="2"/>
</dbReference>
<evidence type="ECO:0000313" key="7">
    <source>
        <dbReference type="Proteomes" id="UP000648187"/>
    </source>
</evidence>
<keyword evidence="7" id="KW-1185">Reference proteome</keyword>
<evidence type="ECO:0000256" key="3">
    <source>
        <dbReference type="ARBA" id="ARBA00022737"/>
    </source>
</evidence>
<keyword evidence="1 4" id="KW-0193">Cuticle</keyword>
<dbReference type="PROSITE" id="PS51155">
    <property type="entry name" value="CHIT_BIND_RR_2"/>
    <property type="match status" value="2"/>
</dbReference>
<dbReference type="AlphaFoldDB" id="A0A835L3Q0"/>
<evidence type="ECO:0000256" key="1">
    <source>
        <dbReference type="ARBA" id="ARBA00022460"/>
    </source>
</evidence>
<evidence type="ECO:0008006" key="8">
    <source>
        <dbReference type="Google" id="ProtNLM"/>
    </source>
</evidence>
<dbReference type="InterPro" id="IPR051217">
    <property type="entry name" value="Insect_Cuticle_Struc_Prot"/>
</dbReference>
<sequence length="517" mass="52920">MLVVLFCAFAAANAGYVAQSAPVAYAAAPAAHVVHAAPVAYAAPVAKVVEEYNAHPQYSFAYDVQDGLTGDSKSQHESRDGDVVQGSYSVVDPDGTKRTVDYTADPHNGFNAVVRKEALGHVAKVVAAAPLLPWSLNSSSVIVLITSFRCFLVVVGGVSYGGGVVDGGSLVGYRGSVVGHRSGYFSDHGSSVVGDWGSYFGDNGGNHLSDVSEGFLAHDGVESVVGVSGVVHGALGTVRVYHGVGALYDVSVAALVLALGVAGETVLHVVREAVLGVRVVLLDGDLGDGGDHLSDWGGVCHGGSVHYVRWSRGVRLVGDVGGGGGVRHGGGWFVVFACMVAAASAGLLPAGHVAYAAGPVAYAAPVAKVIAPVAKVAAEEYDAHPQYSFAYDVQDGLTGDSKSQHESRDGDVVQGSYSVVDPDGTKRTVDYTADPHNGFNAVVRKEALGHVAKVVAPVVAKVAAPVAYHAAPVVAKVAAPVAYHAAPVAYHAAPVYHSAPVAYHAAPVAYSAPVYHH</sequence>
<dbReference type="Proteomes" id="UP000648187">
    <property type="component" value="Unassembled WGS sequence"/>
</dbReference>
<dbReference type="InterPro" id="IPR031311">
    <property type="entry name" value="CHIT_BIND_RR_consensus"/>
</dbReference>
<accession>A0A835L3Q0</accession>
<evidence type="ECO:0000313" key="6">
    <source>
        <dbReference type="EMBL" id="KAF9416344.1"/>
    </source>
</evidence>
<feature type="compositionally biased region" description="Basic and acidic residues" evidence="5">
    <location>
        <begin position="402"/>
        <end position="411"/>
    </location>
</feature>
<dbReference type="PROSITE" id="PS00233">
    <property type="entry name" value="CHIT_BIND_RR_1"/>
    <property type="match status" value="2"/>
</dbReference>
<name>A0A835L3Q0_SPOEX</name>
<dbReference type="PANTHER" id="PTHR12236:SF94">
    <property type="entry name" value="CCP84AA-RELATED"/>
    <property type="match status" value="1"/>
</dbReference>
<evidence type="ECO:0000256" key="5">
    <source>
        <dbReference type="SAM" id="MobiDB-lite"/>
    </source>
</evidence>
<dbReference type="GO" id="GO:0031012">
    <property type="term" value="C:extracellular matrix"/>
    <property type="evidence" value="ECO:0007669"/>
    <property type="project" value="TreeGrafter"/>
</dbReference>
<dbReference type="GO" id="GO:0042302">
    <property type="term" value="F:structural constituent of cuticle"/>
    <property type="evidence" value="ECO:0007669"/>
    <property type="project" value="UniProtKB-UniRule"/>
</dbReference>
<dbReference type="InterPro" id="IPR000618">
    <property type="entry name" value="Insect_cuticle"/>
</dbReference>
<feature type="region of interest" description="Disordered" evidence="5">
    <location>
        <begin position="398"/>
        <end position="417"/>
    </location>
</feature>
<keyword evidence="3" id="KW-0677">Repeat</keyword>
<dbReference type="PRINTS" id="PR00947">
    <property type="entry name" value="CUTICLE"/>
</dbReference>
<protein>
    <recommendedName>
        <fullName evidence="8">Cuticular protein RR-2</fullName>
    </recommendedName>
</protein>
<organism evidence="6 7">
    <name type="scientific">Spodoptera exigua</name>
    <name type="common">Beet armyworm</name>
    <name type="synonym">Noctua fulgens</name>
    <dbReference type="NCBI Taxonomy" id="7107"/>
    <lineage>
        <taxon>Eukaryota</taxon>
        <taxon>Metazoa</taxon>
        <taxon>Ecdysozoa</taxon>
        <taxon>Arthropoda</taxon>
        <taxon>Hexapoda</taxon>
        <taxon>Insecta</taxon>
        <taxon>Pterygota</taxon>
        <taxon>Neoptera</taxon>
        <taxon>Endopterygota</taxon>
        <taxon>Lepidoptera</taxon>
        <taxon>Glossata</taxon>
        <taxon>Ditrysia</taxon>
        <taxon>Noctuoidea</taxon>
        <taxon>Noctuidae</taxon>
        <taxon>Amphipyrinae</taxon>
        <taxon>Spodoptera</taxon>
    </lineage>
</organism>
<dbReference type="EMBL" id="JACKWZ010000092">
    <property type="protein sequence ID" value="KAF9416344.1"/>
    <property type="molecule type" value="Genomic_DNA"/>
</dbReference>
<proteinExistence type="predicted"/>
<reference evidence="6" key="1">
    <citation type="submission" date="2020-08" db="EMBL/GenBank/DDBJ databases">
        <title>Spodoptera exigua strain:BAW_Kor-Di-RS1 Genome sequencing and assembly.</title>
        <authorList>
            <person name="Kim J."/>
            <person name="Nam H.Y."/>
            <person name="Kwon M."/>
            <person name="Choi J.H."/>
            <person name="Cho S.R."/>
            <person name="Kim G.-H."/>
        </authorList>
    </citation>
    <scope>NUCLEOTIDE SEQUENCE</scope>
    <source>
        <strain evidence="6">BAW_Kor-Di-RS1</strain>
        <tissue evidence="6">Whole-body</tissue>
    </source>
</reference>
<evidence type="ECO:0000256" key="4">
    <source>
        <dbReference type="PROSITE-ProRule" id="PRU00497"/>
    </source>
</evidence>